<gene>
    <name evidence="9" type="ORF">GCM10011613_34210</name>
</gene>
<keyword evidence="2" id="KW-1003">Cell membrane</keyword>
<dbReference type="Pfam" id="PF02687">
    <property type="entry name" value="FtsX"/>
    <property type="match status" value="2"/>
</dbReference>
<evidence type="ECO:0000256" key="5">
    <source>
        <dbReference type="ARBA" id="ARBA00023136"/>
    </source>
</evidence>
<feature type="transmembrane region" description="Helical" evidence="6">
    <location>
        <begin position="21"/>
        <end position="42"/>
    </location>
</feature>
<proteinExistence type="predicted"/>
<dbReference type="Pfam" id="PF12704">
    <property type="entry name" value="MacB_PCD"/>
    <property type="match status" value="1"/>
</dbReference>
<keyword evidence="3 6" id="KW-0812">Transmembrane</keyword>
<keyword evidence="5 6" id="KW-0472">Membrane</keyword>
<evidence type="ECO:0000256" key="2">
    <source>
        <dbReference type="ARBA" id="ARBA00022475"/>
    </source>
</evidence>
<dbReference type="PANTHER" id="PTHR30572">
    <property type="entry name" value="MEMBRANE COMPONENT OF TRANSPORTER-RELATED"/>
    <property type="match status" value="1"/>
</dbReference>
<feature type="domain" description="MacB-like periplasmic core" evidence="8">
    <location>
        <begin position="20"/>
        <end position="256"/>
    </location>
</feature>
<comment type="subcellular location">
    <subcellularLocation>
        <location evidence="1">Cell membrane</location>
        <topology evidence="1">Multi-pass membrane protein</topology>
    </subcellularLocation>
</comment>
<feature type="transmembrane region" description="Helical" evidence="6">
    <location>
        <begin position="304"/>
        <end position="326"/>
    </location>
</feature>
<evidence type="ECO:0000259" key="7">
    <source>
        <dbReference type="Pfam" id="PF02687"/>
    </source>
</evidence>
<dbReference type="InterPro" id="IPR025857">
    <property type="entry name" value="MacB_PCD"/>
</dbReference>
<evidence type="ECO:0000256" key="1">
    <source>
        <dbReference type="ARBA" id="ARBA00004651"/>
    </source>
</evidence>
<evidence type="ECO:0000313" key="10">
    <source>
        <dbReference type="Proteomes" id="UP000619761"/>
    </source>
</evidence>
<organism evidence="9 10">
    <name type="scientific">Cellvibrio zantedeschiae</name>
    <dbReference type="NCBI Taxonomy" id="1237077"/>
    <lineage>
        <taxon>Bacteria</taxon>
        <taxon>Pseudomonadati</taxon>
        <taxon>Pseudomonadota</taxon>
        <taxon>Gammaproteobacteria</taxon>
        <taxon>Cellvibrionales</taxon>
        <taxon>Cellvibrionaceae</taxon>
        <taxon>Cellvibrio</taxon>
    </lineage>
</organism>
<feature type="transmembrane region" description="Helical" evidence="6">
    <location>
        <begin position="747"/>
        <end position="775"/>
    </location>
</feature>
<protein>
    <submittedName>
        <fullName evidence="9">ABC transporter permease</fullName>
    </submittedName>
</protein>
<feature type="domain" description="ABC3 transporter permease C-terminal" evidence="7">
    <location>
        <begin position="708"/>
        <end position="821"/>
    </location>
</feature>
<keyword evidence="10" id="KW-1185">Reference proteome</keyword>
<evidence type="ECO:0000256" key="3">
    <source>
        <dbReference type="ARBA" id="ARBA00022692"/>
    </source>
</evidence>
<feature type="transmembrane region" description="Helical" evidence="6">
    <location>
        <begin position="787"/>
        <end position="810"/>
    </location>
</feature>
<evidence type="ECO:0000259" key="8">
    <source>
        <dbReference type="Pfam" id="PF12704"/>
    </source>
</evidence>
<reference evidence="10" key="1">
    <citation type="journal article" date="2019" name="Int. J. Syst. Evol. Microbiol.">
        <title>The Global Catalogue of Microorganisms (GCM) 10K type strain sequencing project: providing services to taxonomists for standard genome sequencing and annotation.</title>
        <authorList>
            <consortium name="The Broad Institute Genomics Platform"/>
            <consortium name="The Broad Institute Genome Sequencing Center for Infectious Disease"/>
            <person name="Wu L."/>
            <person name="Ma J."/>
        </authorList>
    </citation>
    <scope>NUCLEOTIDE SEQUENCE [LARGE SCALE GENOMIC DNA]</scope>
    <source>
        <strain evidence="10">KCTC 32239</strain>
    </source>
</reference>
<dbReference type="EMBL" id="BMYZ01000004">
    <property type="protein sequence ID" value="GGY86277.1"/>
    <property type="molecule type" value="Genomic_DNA"/>
</dbReference>
<feature type="transmembrane region" description="Helical" evidence="6">
    <location>
        <begin position="703"/>
        <end position="726"/>
    </location>
</feature>
<evidence type="ECO:0000313" key="9">
    <source>
        <dbReference type="EMBL" id="GGY86277.1"/>
    </source>
</evidence>
<feature type="transmembrane region" description="Helical" evidence="6">
    <location>
        <begin position="445"/>
        <end position="465"/>
    </location>
</feature>
<dbReference type="RefSeq" id="WP_189420845.1">
    <property type="nucleotide sequence ID" value="NZ_BMYZ01000004.1"/>
</dbReference>
<feature type="transmembrane region" description="Helical" evidence="6">
    <location>
        <begin position="391"/>
        <end position="414"/>
    </location>
</feature>
<evidence type="ECO:0000256" key="6">
    <source>
        <dbReference type="SAM" id="Phobius"/>
    </source>
</evidence>
<evidence type="ECO:0000256" key="4">
    <source>
        <dbReference type="ARBA" id="ARBA00022989"/>
    </source>
</evidence>
<accession>A0ABQ3BAR4</accession>
<dbReference type="PANTHER" id="PTHR30572:SF18">
    <property type="entry name" value="ABC-TYPE MACROLIDE FAMILY EXPORT SYSTEM PERMEASE COMPONENT 2"/>
    <property type="match status" value="1"/>
</dbReference>
<dbReference type="InterPro" id="IPR050250">
    <property type="entry name" value="Macrolide_Exporter_MacB"/>
</dbReference>
<sequence>MLHNYLKIALRNLIKNKVQSLVAILGLVIGLATTTVILIVNYSELTWDKQWKDGDRIFELQQVFIARATPVKLDTISSLRQMTLIQDKLSDVEYIGNIATVDGKVKLINEKDKAQNSLGQHISYITPSIINIFSLEAIQGDTKGFYTDKQSLILSKSTAKKLFGEKDPIGKTIEINSNSYVPSQKDIPVNPIYKVIAVVADSPKRTSLRGPMDVIVNSNYPIQHDDPNIFFMKDFSATYVKLKNNANVNDINFQLANFLDKDLPPMGGGESKKNSEEFSFTLVNIKDMHMKGFGAEKQGQRMTILYSLAVIIFVLAAVNYINLATAKFSRRQKEISLRKTLGAERRNILTQFLVESLLSSLCALVLTFIILEPLLPWLNTNLSINIETQYFTDFSLLALILCTTLSLGFITGFYPGLVLSRIRPAAVLKANKSHETSSSIKFRNLLVIFQFIISSSMLVSVGIMATQLHSVLNTDLGYESKNIVFLVDNSLVANKGTINYLKEKILKEPGVFAATKAAPLLPGTFSEYKTVHSSKQKIEDSSPALINLIHNVDELRLFDIRLIAGKYFVPPEEDGNRPNIIINEQALKGFGFSSAQEAIGMTLTFNLSPQPTVATIIGVTSKLHFGDLNKPAAPLILMRAPDGWSSENGSLGIRFDPNMNRRMLVTRLKEICKNVVGAAPEGEVFLDEVIQEQYKHQILIAQFAYACATLAMLISCLGLYGLASFAAEKRIKEIGLRKVHGASINNIVRLLLWQFTKPIVLANLIAWPIALYVINRWLENFSQRIDLWLWGPFYCLTAGILAIAIAWLTVGGQAYSVARAKPANALREE</sequence>
<dbReference type="InterPro" id="IPR003838">
    <property type="entry name" value="ABC3_permease_C"/>
</dbReference>
<feature type="domain" description="ABC3 transporter permease C-terminal" evidence="7">
    <location>
        <begin position="307"/>
        <end position="423"/>
    </location>
</feature>
<name>A0ABQ3BAR4_9GAMM</name>
<comment type="caution">
    <text evidence="9">The sequence shown here is derived from an EMBL/GenBank/DDBJ whole genome shotgun (WGS) entry which is preliminary data.</text>
</comment>
<keyword evidence="4 6" id="KW-1133">Transmembrane helix</keyword>
<feature type="transmembrane region" description="Helical" evidence="6">
    <location>
        <begin position="347"/>
        <end position="371"/>
    </location>
</feature>
<dbReference type="Proteomes" id="UP000619761">
    <property type="component" value="Unassembled WGS sequence"/>
</dbReference>